<organism evidence="2 3">
    <name type="scientific">Rodentibacter trehalosifermentans</name>
    <dbReference type="NCBI Taxonomy" id="1908263"/>
    <lineage>
        <taxon>Bacteria</taxon>
        <taxon>Pseudomonadati</taxon>
        <taxon>Pseudomonadota</taxon>
        <taxon>Gammaproteobacteria</taxon>
        <taxon>Pasteurellales</taxon>
        <taxon>Pasteurellaceae</taxon>
        <taxon>Rodentibacter</taxon>
    </lineage>
</organism>
<sequence>MQLIEIFKAGKRADAHGNIVEITVADLQQAVDAYNVEYHESPAVIGHPKDNAPAYGWVKRLQLDGEVLLAEFDQIDPEFAEMVEKGRFKKISSSFYLADSPNNPCPGNLYLRHVGFLGAMPPAVKGLRNPEFADNEQGVVDFSDWMEANLWRRLRDWIIGKHGQEEADKALPDYLVASVHEASIRKEYQQAQPDEVGTPHFNEPTSPPTPTSEEPQNQGDVMTPEEIEQLKAENERLKTEKAQAEAAKAQAEAEKAEAELNQAKAENADFAESLVKAGKLAPVAKQQAIDLLNYGSTTAVGGVVEFGEGESLHGKIKAFLEAQPKILEFTEVATKDNAATSQDNTVEYAEGTNPASIEADQKILAYAKEHNVSYTAAFNAIYN</sequence>
<dbReference type="AlphaFoldDB" id="A0A1V3IP98"/>
<evidence type="ECO:0000313" key="2">
    <source>
        <dbReference type="EMBL" id="OOF44023.1"/>
    </source>
</evidence>
<evidence type="ECO:0000256" key="1">
    <source>
        <dbReference type="SAM" id="MobiDB-lite"/>
    </source>
</evidence>
<reference evidence="2 3" key="1">
    <citation type="submission" date="2016-10" db="EMBL/GenBank/DDBJ databases">
        <title>Rodentibacter gen. nov. and new species.</title>
        <authorList>
            <person name="Christensen H."/>
        </authorList>
    </citation>
    <scope>NUCLEOTIDE SEQUENCE [LARGE SCALE GENOMIC DNA]</scope>
    <source>
        <strain evidence="2 3">H1983213011</strain>
    </source>
</reference>
<feature type="region of interest" description="Disordered" evidence="1">
    <location>
        <begin position="236"/>
        <end position="255"/>
    </location>
</feature>
<comment type="caution">
    <text evidence="2">The sequence shown here is derived from an EMBL/GenBank/DDBJ whole genome shotgun (WGS) entry which is preliminary data.</text>
</comment>
<evidence type="ECO:0000313" key="3">
    <source>
        <dbReference type="Proteomes" id="UP000188728"/>
    </source>
</evidence>
<accession>A0A1V3IP98</accession>
<gene>
    <name evidence="2" type="ORF">BKK51_10175</name>
</gene>
<feature type="region of interest" description="Disordered" evidence="1">
    <location>
        <begin position="191"/>
        <end position="221"/>
    </location>
</feature>
<protein>
    <submittedName>
        <fullName evidence="2">Peptidase</fullName>
    </submittedName>
</protein>
<dbReference type="EMBL" id="MLHK01000059">
    <property type="protein sequence ID" value="OOF44023.1"/>
    <property type="molecule type" value="Genomic_DNA"/>
</dbReference>
<dbReference type="RefSeq" id="WP_077474483.1">
    <property type="nucleotide sequence ID" value="NZ_MLHK01000059.1"/>
</dbReference>
<proteinExistence type="predicted"/>
<dbReference type="Proteomes" id="UP000188728">
    <property type="component" value="Unassembled WGS sequence"/>
</dbReference>
<name>A0A1V3IP98_9PAST</name>